<proteinExistence type="predicted"/>
<dbReference type="AlphaFoldDB" id="A0A9P9F0E5"/>
<name>A0A9P9F0E5_9HYPO</name>
<dbReference type="Proteomes" id="UP000717696">
    <property type="component" value="Unassembled WGS sequence"/>
</dbReference>
<protein>
    <recommendedName>
        <fullName evidence="4">F-box domain-containing protein</fullName>
    </recommendedName>
</protein>
<evidence type="ECO:0000313" key="3">
    <source>
        <dbReference type="Proteomes" id="UP000717696"/>
    </source>
</evidence>
<sequence length="221" mass="25580">METLGLPGPNAYRRFVLELLPVELIVFIATMLDFQNLRLSSKYIAGAVRRLLSLEEFVGLPVRPDAQRLSHLSREPFLAGRIRSVNFSFARMNYEYVKSRKIFRWRQDYDRTRPLVQLWECYLASEASSADNPHVDLDILEAAFWRLVNLDTVCLSWSKSPWKNKEIRGWFDDEASVMVAQHEPFNVQSTILDLLTKRKKPLKSPTNRPSEVQAPNVALCP</sequence>
<evidence type="ECO:0000313" key="2">
    <source>
        <dbReference type="EMBL" id="KAH7149997.1"/>
    </source>
</evidence>
<evidence type="ECO:0008006" key="4">
    <source>
        <dbReference type="Google" id="ProtNLM"/>
    </source>
</evidence>
<comment type="caution">
    <text evidence="2">The sequence shown here is derived from an EMBL/GenBank/DDBJ whole genome shotgun (WGS) entry which is preliminary data.</text>
</comment>
<dbReference type="EMBL" id="JAGMUU010000006">
    <property type="protein sequence ID" value="KAH7149997.1"/>
    <property type="molecule type" value="Genomic_DNA"/>
</dbReference>
<keyword evidence="3" id="KW-1185">Reference proteome</keyword>
<reference evidence="2" key="1">
    <citation type="journal article" date="2021" name="Nat. Commun.">
        <title>Genetic determinants of endophytism in the Arabidopsis root mycobiome.</title>
        <authorList>
            <person name="Mesny F."/>
            <person name="Miyauchi S."/>
            <person name="Thiergart T."/>
            <person name="Pickel B."/>
            <person name="Atanasova L."/>
            <person name="Karlsson M."/>
            <person name="Huettel B."/>
            <person name="Barry K.W."/>
            <person name="Haridas S."/>
            <person name="Chen C."/>
            <person name="Bauer D."/>
            <person name="Andreopoulos W."/>
            <person name="Pangilinan J."/>
            <person name="LaButti K."/>
            <person name="Riley R."/>
            <person name="Lipzen A."/>
            <person name="Clum A."/>
            <person name="Drula E."/>
            <person name="Henrissat B."/>
            <person name="Kohler A."/>
            <person name="Grigoriev I.V."/>
            <person name="Martin F.M."/>
            <person name="Hacquard S."/>
        </authorList>
    </citation>
    <scope>NUCLEOTIDE SEQUENCE</scope>
    <source>
        <strain evidence="2">MPI-CAGE-AT-0021</strain>
    </source>
</reference>
<accession>A0A9P9F0E5</accession>
<dbReference type="OrthoDB" id="5224238at2759"/>
<feature type="region of interest" description="Disordered" evidence="1">
    <location>
        <begin position="200"/>
        <end position="221"/>
    </location>
</feature>
<organism evidence="2 3">
    <name type="scientific">Dactylonectria estremocensis</name>
    <dbReference type="NCBI Taxonomy" id="1079267"/>
    <lineage>
        <taxon>Eukaryota</taxon>
        <taxon>Fungi</taxon>
        <taxon>Dikarya</taxon>
        <taxon>Ascomycota</taxon>
        <taxon>Pezizomycotina</taxon>
        <taxon>Sordariomycetes</taxon>
        <taxon>Hypocreomycetidae</taxon>
        <taxon>Hypocreales</taxon>
        <taxon>Nectriaceae</taxon>
        <taxon>Dactylonectria</taxon>
    </lineage>
</organism>
<gene>
    <name evidence="2" type="ORF">B0J13DRAFT_620338</name>
</gene>
<evidence type="ECO:0000256" key="1">
    <source>
        <dbReference type="SAM" id="MobiDB-lite"/>
    </source>
</evidence>